<accession>A0A2A6CQ38</accession>
<accession>A0A8R1UFJ6</accession>
<organism evidence="1 2">
    <name type="scientific">Pristionchus pacificus</name>
    <name type="common">Parasitic nematode worm</name>
    <dbReference type="NCBI Taxonomy" id="54126"/>
    <lineage>
        <taxon>Eukaryota</taxon>
        <taxon>Metazoa</taxon>
        <taxon>Ecdysozoa</taxon>
        <taxon>Nematoda</taxon>
        <taxon>Chromadorea</taxon>
        <taxon>Rhabditida</taxon>
        <taxon>Rhabditina</taxon>
        <taxon>Diplogasteromorpha</taxon>
        <taxon>Diplogasteroidea</taxon>
        <taxon>Neodiplogasteridae</taxon>
        <taxon>Pristionchus</taxon>
    </lineage>
</organism>
<sequence>MSVTILDRSPTGDNDEVIAMITTGVNHICVLFAAIAIPLTTLVLAVLMRRQAYSRSPFFTICKLTHFLIYFTRTGQAITNLFICLDRATAILLPLFHDEIWRNAFLLPACIISELVISAALGFMAGSFDVHWIRYPQGQLFSALKQGANLRVFLRAIFVPVLGIILVIIVLYIRITYQIRSRHVVDASKSRILTSVHKKESVASSSVEKKQSSSLLYIAVCSVAMEIVYFATFFYAFIYSVSDERDERIFSAIFLSIRNCYSGLPCLLLCLFCSSVRGDVRRSIRASCEKVPTSFTKMFEQTRISVA</sequence>
<dbReference type="Gene3D" id="1.20.1070.10">
    <property type="entry name" value="Rhodopsin 7-helix transmembrane proteins"/>
    <property type="match status" value="1"/>
</dbReference>
<name>A0A2A6CQ38_PRIPA</name>
<keyword evidence="2" id="KW-1185">Reference proteome</keyword>
<reference evidence="1" key="2">
    <citation type="submission" date="2022-06" db="UniProtKB">
        <authorList>
            <consortium name="EnsemblMetazoa"/>
        </authorList>
    </citation>
    <scope>IDENTIFICATION</scope>
    <source>
        <strain evidence="1">PS312</strain>
    </source>
</reference>
<dbReference type="Proteomes" id="UP000005239">
    <property type="component" value="Unassembled WGS sequence"/>
</dbReference>
<gene>
    <name evidence="1" type="primary">WBGene00115330</name>
</gene>
<dbReference type="PANTHER" id="PTHR31748:SF1">
    <property type="entry name" value="SERPENTINE RECEPTOR, CLASS V"/>
    <property type="match status" value="1"/>
</dbReference>
<evidence type="ECO:0000313" key="2">
    <source>
        <dbReference type="Proteomes" id="UP000005239"/>
    </source>
</evidence>
<dbReference type="EnsemblMetazoa" id="PPA25776.1">
    <property type="protein sequence ID" value="PPA25776.1"/>
    <property type="gene ID" value="WBGene00115330"/>
</dbReference>
<dbReference type="PANTHER" id="PTHR31748">
    <property type="entry name" value="SERPENTINE RECEPTOR, CLASS V"/>
    <property type="match status" value="1"/>
</dbReference>
<proteinExistence type="predicted"/>
<dbReference type="SUPFAM" id="SSF81321">
    <property type="entry name" value="Family A G protein-coupled receptor-like"/>
    <property type="match status" value="1"/>
</dbReference>
<reference evidence="2" key="1">
    <citation type="journal article" date="2008" name="Nat. Genet.">
        <title>The Pristionchus pacificus genome provides a unique perspective on nematode lifestyle and parasitism.</title>
        <authorList>
            <person name="Dieterich C."/>
            <person name="Clifton S.W."/>
            <person name="Schuster L.N."/>
            <person name="Chinwalla A."/>
            <person name="Delehaunty K."/>
            <person name="Dinkelacker I."/>
            <person name="Fulton L."/>
            <person name="Fulton R."/>
            <person name="Godfrey J."/>
            <person name="Minx P."/>
            <person name="Mitreva M."/>
            <person name="Roeseler W."/>
            <person name="Tian H."/>
            <person name="Witte H."/>
            <person name="Yang S.P."/>
            <person name="Wilson R.K."/>
            <person name="Sommer R.J."/>
        </authorList>
    </citation>
    <scope>NUCLEOTIDE SEQUENCE [LARGE SCALE GENOMIC DNA]</scope>
    <source>
        <strain evidence="2">PS312</strain>
    </source>
</reference>
<evidence type="ECO:0000313" key="1">
    <source>
        <dbReference type="EnsemblMetazoa" id="PPA25776.1"/>
    </source>
</evidence>
<protein>
    <submittedName>
        <fullName evidence="1">Uncharacterized protein</fullName>
    </submittedName>
</protein>
<dbReference type="AlphaFoldDB" id="A0A2A6CQ38"/>